<evidence type="ECO:0000256" key="11">
    <source>
        <dbReference type="ARBA" id="ARBA00048679"/>
    </source>
</evidence>
<dbReference type="InterPro" id="IPR000719">
    <property type="entry name" value="Prot_kinase_dom"/>
</dbReference>
<dbReference type="AlphaFoldDB" id="A0A6A2Y204"/>
<dbReference type="InterPro" id="IPR002048">
    <property type="entry name" value="EF_hand_dom"/>
</dbReference>
<comment type="catalytic activity">
    <reaction evidence="10">
        <text>L-threonyl-[protein] + ATP = O-phospho-L-threonyl-[protein] + ADP + H(+)</text>
        <dbReference type="Rhea" id="RHEA:46608"/>
        <dbReference type="Rhea" id="RHEA-COMP:11060"/>
        <dbReference type="Rhea" id="RHEA-COMP:11605"/>
        <dbReference type="ChEBI" id="CHEBI:15378"/>
        <dbReference type="ChEBI" id="CHEBI:30013"/>
        <dbReference type="ChEBI" id="CHEBI:30616"/>
        <dbReference type="ChEBI" id="CHEBI:61977"/>
        <dbReference type="ChEBI" id="CHEBI:456216"/>
        <dbReference type="EC" id="2.7.11.1"/>
    </reaction>
</comment>
<dbReference type="GO" id="GO:0005509">
    <property type="term" value="F:calcium ion binding"/>
    <property type="evidence" value="ECO:0007669"/>
    <property type="project" value="InterPro"/>
</dbReference>
<proteinExistence type="inferred from homology"/>
<keyword evidence="15" id="KW-1185">Reference proteome</keyword>
<evidence type="ECO:0000256" key="3">
    <source>
        <dbReference type="ARBA" id="ARBA00022527"/>
    </source>
</evidence>
<dbReference type="EC" id="2.7.11.1" evidence="2"/>
<comment type="caution">
    <text evidence="14">The sequence shown here is derived from an EMBL/GenBank/DDBJ whole genome shotgun (WGS) entry which is preliminary data.</text>
</comment>
<dbReference type="Pfam" id="PF00069">
    <property type="entry name" value="Pkinase"/>
    <property type="match status" value="2"/>
</dbReference>
<evidence type="ECO:0000313" key="14">
    <source>
        <dbReference type="EMBL" id="KAE8663727.1"/>
    </source>
</evidence>
<comment type="catalytic activity">
    <reaction evidence="11">
        <text>L-seryl-[protein] + ATP = O-phospho-L-seryl-[protein] + ADP + H(+)</text>
        <dbReference type="Rhea" id="RHEA:17989"/>
        <dbReference type="Rhea" id="RHEA-COMP:9863"/>
        <dbReference type="Rhea" id="RHEA-COMP:11604"/>
        <dbReference type="ChEBI" id="CHEBI:15378"/>
        <dbReference type="ChEBI" id="CHEBI:29999"/>
        <dbReference type="ChEBI" id="CHEBI:30616"/>
        <dbReference type="ChEBI" id="CHEBI:83421"/>
        <dbReference type="ChEBI" id="CHEBI:456216"/>
        <dbReference type="EC" id="2.7.11.1"/>
    </reaction>
</comment>
<dbReference type="Proteomes" id="UP000436088">
    <property type="component" value="Unassembled WGS sequence"/>
</dbReference>
<sequence length="480" mass="53282">MHHLSENPYVMRIRGTYEDWLSVHLVMELCEDGELFCRIVKKGHYSEREAAKLIKTIVGVVEACHSHGTLVLAGISFGTPIYVLFCISVNGNNLVSSTVNGSPLLIDLNKMVTAVGVGFDSSKSRRTVREEMDRLVGDGSRLGESFSDVVGSPYYVAPEVLCKHYGPEADVWSAGVILYILLSGVPPFWAGQILQGKIDFDSEPWPAISDSAEDLIQKMLGCDPKSRLTAHQVLCHSWIVDDTIAPDKPLDFAVLSRLKQFSVMNKLKKMALRATPVSFTSLFAYLNYLRNSIDNRNLYREENLVGTFSFFDKDGSGYITIDELQQACKEFGVSDVHLDEMIKEIDQDNFAAMMRKGNGGIGRITMRRTMNLGDAFGLEVISLVRAKSIKSDLKQSSHFRLGRPLLLAPPTVIDSTLLTTSDGSRLRTCPNHRSLPSLNFSETDTTPNDILIAEFVVISHRVLPHVHRSILISATSILLT</sequence>
<name>A0A6A2Y204_HIBSY</name>
<reference evidence="14" key="1">
    <citation type="submission" date="2019-09" db="EMBL/GenBank/DDBJ databases">
        <title>Draft genome information of white flower Hibiscus syriacus.</title>
        <authorList>
            <person name="Kim Y.-M."/>
        </authorList>
    </citation>
    <scope>NUCLEOTIDE SEQUENCE [LARGE SCALE GENOMIC DNA]</scope>
    <source>
        <strain evidence="14">YM2019G1</strain>
    </source>
</reference>
<dbReference type="InterPro" id="IPR018247">
    <property type="entry name" value="EF_Hand_1_Ca_BS"/>
</dbReference>
<dbReference type="Gene3D" id="1.10.510.10">
    <property type="entry name" value="Transferase(Phosphotransferase) domain 1"/>
    <property type="match status" value="2"/>
</dbReference>
<dbReference type="InterPro" id="IPR011992">
    <property type="entry name" value="EF-hand-dom_pair"/>
</dbReference>
<evidence type="ECO:0000256" key="5">
    <source>
        <dbReference type="ARBA" id="ARBA00022679"/>
    </source>
</evidence>
<organism evidence="14 15">
    <name type="scientific">Hibiscus syriacus</name>
    <name type="common">Rose of Sharon</name>
    <dbReference type="NCBI Taxonomy" id="106335"/>
    <lineage>
        <taxon>Eukaryota</taxon>
        <taxon>Viridiplantae</taxon>
        <taxon>Streptophyta</taxon>
        <taxon>Embryophyta</taxon>
        <taxon>Tracheophyta</taxon>
        <taxon>Spermatophyta</taxon>
        <taxon>Magnoliopsida</taxon>
        <taxon>eudicotyledons</taxon>
        <taxon>Gunneridae</taxon>
        <taxon>Pentapetalae</taxon>
        <taxon>rosids</taxon>
        <taxon>malvids</taxon>
        <taxon>Malvales</taxon>
        <taxon>Malvaceae</taxon>
        <taxon>Malvoideae</taxon>
        <taxon>Hibiscus</taxon>
    </lineage>
</organism>
<dbReference type="GO" id="GO:0005524">
    <property type="term" value="F:ATP binding"/>
    <property type="evidence" value="ECO:0007669"/>
    <property type="project" value="UniProtKB-KW"/>
</dbReference>
<keyword evidence="8" id="KW-0106">Calcium</keyword>
<keyword evidence="4" id="KW-0597">Phosphoprotein</keyword>
<dbReference type="SUPFAM" id="SSF47473">
    <property type="entry name" value="EF-hand"/>
    <property type="match status" value="1"/>
</dbReference>
<dbReference type="InterPro" id="IPR050205">
    <property type="entry name" value="CDPK_Ser/Thr_kinases"/>
</dbReference>
<comment type="similarity">
    <text evidence="1">Belongs to the protein kinase superfamily. CAMK Ser/Thr protein kinase family. CaMK subfamily.</text>
</comment>
<dbReference type="EMBL" id="VEPZ02001668">
    <property type="protein sequence ID" value="KAE8663727.1"/>
    <property type="molecule type" value="Genomic_DNA"/>
</dbReference>
<gene>
    <name evidence="14" type="ORF">F3Y22_tig00112921pilonHSYRG00113</name>
</gene>
<evidence type="ECO:0000259" key="12">
    <source>
        <dbReference type="PROSITE" id="PS50011"/>
    </source>
</evidence>
<dbReference type="Gene3D" id="3.30.200.20">
    <property type="entry name" value="Phosphorylase Kinase, domain 1"/>
    <property type="match status" value="1"/>
</dbReference>
<dbReference type="SUPFAM" id="SSF56112">
    <property type="entry name" value="Protein kinase-like (PK-like)"/>
    <property type="match status" value="1"/>
</dbReference>
<dbReference type="GO" id="GO:0004674">
    <property type="term" value="F:protein serine/threonine kinase activity"/>
    <property type="evidence" value="ECO:0007669"/>
    <property type="project" value="UniProtKB-KW"/>
</dbReference>
<dbReference type="PANTHER" id="PTHR24349">
    <property type="entry name" value="SERINE/THREONINE-PROTEIN KINASE"/>
    <property type="match status" value="1"/>
</dbReference>
<dbReference type="Gene3D" id="1.10.238.10">
    <property type="entry name" value="EF-hand"/>
    <property type="match status" value="1"/>
</dbReference>
<dbReference type="Pfam" id="PF13499">
    <property type="entry name" value="EF-hand_7"/>
    <property type="match status" value="1"/>
</dbReference>
<evidence type="ECO:0000256" key="2">
    <source>
        <dbReference type="ARBA" id="ARBA00012513"/>
    </source>
</evidence>
<dbReference type="CDD" id="cd00051">
    <property type="entry name" value="EFh"/>
    <property type="match status" value="1"/>
</dbReference>
<dbReference type="PROSITE" id="PS50222">
    <property type="entry name" value="EF_HAND_2"/>
    <property type="match status" value="1"/>
</dbReference>
<dbReference type="InterPro" id="IPR011009">
    <property type="entry name" value="Kinase-like_dom_sf"/>
</dbReference>
<evidence type="ECO:0000256" key="7">
    <source>
        <dbReference type="ARBA" id="ARBA00022777"/>
    </source>
</evidence>
<keyword evidence="6" id="KW-0547">Nucleotide-binding</keyword>
<dbReference type="PROSITE" id="PS50011">
    <property type="entry name" value="PROTEIN_KINASE_DOM"/>
    <property type="match status" value="1"/>
</dbReference>
<keyword evidence="5" id="KW-0808">Transferase</keyword>
<evidence type="ECO:0000259" key="13">
    <source>
        <dbReference type="PROSITE" id="PS50222"/>
    </source>
</evidence>
<feature type="domain" description="Protein kinase" evidence="12">
    <location>
        <begin position="1"/>
        <end position="239"/>
    </location>
</feature>
<evidence type="ECO:0000256" key="1">
    <source>
        <dbReference type="ARBA" id="ARBA00005354"/>
    </source>
</evidence>
<dbReference type="SMART" id="SM00220">
    <property type="entry name" value="S_TKc"/>
    <property type="match status" value="1"/>
</dbReference>
<keyword evidence="3" id="KW-0723">Serine/threonine-protein kinase</keyword>
<keyword evidence="9" id="KW-0067">ATP-binding</keyword>
<evidence type="ECO:0000313" key="15">
    <source>
        <dbReference type="Proteomes" id="UP000436088"/>
    </source>
</evidence>
<accession>A0A6A2Y204</accession>
<evidence type="ECO:0000256" key="6">
    <source>
        <dbReference type="ARBA" id="ARBA00022741"/>
    </source>
</evidence>
<dbReference type="PROSITE" id="PS00018">
    <property type="entry name" value="EF_HAND_1"/>
    <property type="match status" value="1"/>
</dbReference>
<evidence type="ECO:0000256" key="10">
    <source>
        <dbReference type="ARBA" id="ARBA00047899"/>
    </source>
</evidence>
<evidence type="ECO:0000256" key="4">
    <source>
        <dbReference type="ARBA" id="ARBA00022553"/>
    </source>
</evidence>
<protein>
    <recommendedName>
        <fullName evidence="2">non-specific serine/threonine protein kinase</fullName>
        <ecNumber evidence="2">2.7.11.1</ecNumber>
    </recommendedName>
</protein>
<feature type="domain" description="EF-hand" evidence="13">
    <location>
        <begin position="299"/>
        <end position="334"/>
    </location>
</feature>
<evidence type="ECO:0000256" key="8">
    <source>
        <dbReference type="ARBA" id="ARBA00022837"/>
    </source>
</evidence>
<evidence type="ECO:0000256" key="9">
    <source>
        <dbReference type="ARBA" id="ARBA00022840"/>
    </source>
</evidence>
<keyword evidence="7 14" id="KW-0418">Kinase</keyword>